<reference evidence="2 3" key="1">
    <citation type="journal article" date="2008" name="Int. J. Syst. Evol. Microbiol.">
        <title>Tessaracoccus flavescens sp. nov., isolated from marine sediment.</title>
        <authorList>
            <person name="Lee D.W."/>
            <person name="Lee S.D."/>
        </authorList>
    </citation>
    <scope>NUCLEOTIDE SEQUENCE [LARGE SCALE GENOMIC DNA]</scope>
    <source>
        <strain evidence="2 3">T21</strain>
    </source>
</reference>
<protein>
    <submittedName>
        <fullName evidence="2">Uncharacterized protein</fullName>
    </submittedName>
</protein>
<dbReference type="EMBL" id="CP123967">
    <property type="protein sequence ID" value="WGT46972.1"/>
    <property type="molecule type" value="Genomic_DNA"/>
</dbReference>
<feature type="transmembrane region" description="Helical" evidence="1">
    <location>
        <begin position="44"/>
        <end position="64"/>
    </location>
</feature>
<evidence type="ECO:0000313" key="2">
    <source>
        <dbReference type="EMBL" id="WGT46972.1"/>
    </source>
</evidence>
<sequence>MLTWAAGAGSSVSLSLVVGVLGAYVVARGLMAAVMSIVKHRGDLAFRLAAEAVLIAFGALAFTMPDSFSHAAIGSGRWRWCSSGSS</sequence>
<gene>
    <name evidence="2" type="ORF">QH948_12710</name>
</gene>
<proteinExistence type="predicted"/>
<feature type="transmembrane region" description="Helical" evidence="1">
    <location>
        <begin position="12"/>
        <end position="37"/>
    </location>
</feature>
<name>A0ABY8PXS6_9ACTN</name>
<evidence type="ECO:0000313" key="3">
    <source>
        <dbReference type="Proteomes" id="UP001244136"/>
    </source>
</evidence>
<keyword evidence="1" id="KW-0472">Membrane</keyword>
<keyword evidence="1" id="KW-1133">Transmembrane helix</keyword>
<keyword evidence="1" id="KW-0812">Transmembrane</keyword>
<dbReference type="Proteomes" id="UP001244136">
    <property type="component" value="Chromosome"/>
</dbReference>
<evidence type="ECO:0000256" key="1">
    <source>
        <dbReference type="SAM" id="Phobius"/>
    </source>
</evidence>
<accession>A0ABY8PXS6</accession>
<keyword evidence="3" id="KW-1185">Reference proteome</keyword>
<dbReference type="RefSeq" id="WP_281144715.1">
    <property type="nucleotide sequence ID" value="NZ_CP123967.1"/>
</dbReference>
<organism evidence="2 3">
    <name type="scientific">Tessaracoccus lacteus</name>
    <dbReference type="NCBI Taxonomy" id="3041766"/>
    <lineage>
        <taxon>Bacteria</taxon>
        <taxon>Bacillati</taxon>
        <taxon>Actinomycetota</taxon>
        <taxon>Actinomycetes</taxon>
        <taxon>Propionibacteriales</taxon>
        <taxon>Propionibacteriaceae</taxon>
        <taxon>Tessaracoccus</taxon>
    </lineage>
</organism>